<dbReference type="Proteomes" id="UP000295008">
    <property type="component" value="Unassembled WGS sequence"/>
</dbReference>
<accession>A0A4R1S3H1</accession>
<keyword evidence="6 8" id="KW-1133">Transmembrane helix</keyword>
<keyword evidence="5 8" id="KW-0249">Electron transport</keyword>
<dbReference type="RefSeq" id="WP_132013329.1">
    <property type="nucleotide sequence ID" value="NZ_SLUN01000005.1"/>
</dbReference>
<dbReference type="AlphaFoldDB" id="A0A4R1S3H1"/>
<comment type="caution">
    <text evidence="9">The sequence shown here is derived from an EMBL/GenBank/DDBJ whole genome shotgun (WGS) entry which is preliminary data.</text>
</comment>
<feature type="transmembrane region" description="Helical" evidence="8">
    <location>
        <begin position="172"/>
        <end position="190"/>
    </location>
</feature>
<dbReference type="PANTHER" id="PTHR30335:SF0">
    <property type="entry name" value="ION-TRANSLOCATING OXIDOREDUCTASE COMPLEX SUBUNIT A"/>
    <property type="match status" value="1"/>
</dbReference>
<keyword evidence="2 8" id="KW-0813">Transport</keyword>
<evidence type="ECO:0000256" key="5">
    <source>
        <dbReference type="ARBA" id="ARBA00022982"/>
    </source>
</evidence>
<comment type="subcellular location">
    <subcellularLocation>
        <location evidence="8">Cell membrane</location>
        <topology evidence="8">Multi-pass membrane protein</topology>
    </subcellularLocation>
    <subcellularLocation>
        <location evidence="1">Endomembrane system</location>
        <topology evidence="1">Multi-pass membrane protein</topology>
    </subcellularLocation>
</comment>
<evidence type="ECO:0000256" key="7">
    <source>
        <dbReference type="ARBA" id="ARBA00023136"/>
    </source>
</evidence>
<evidence type="ECO:0000256" key="2">
    <source>
        <dbReference type="ARBA" id="ARBA00022448"/>
    </source>
</evidence>
<keyword evidence="7 8" id="KW-0472">Membrane</keyword>
<evidence type="ECO:0000313" key="10">
    <source>
        <dbReference type="Proteomes" id="UP000295008"/>
    </source>
</evidence>
<evidence type="ECO:0000256" key="6">
    <source>
        <dbReference type="ARBA" id="ARBA00022989"/>
    </source>
</evidence>
<dbReference type="Pfam" id="PF02508">
    <property type="entry name" value="Rnf-Nqr"/>
    <property type="match status" value="1"/>
</dbReference>
<dbReference type="PIRSF" id="PIRSF006102">
    <property type="entry name" value="NQR_DE"/>
    <property type="match status" value="1"/>
</dbReference>
<name>A0A4R1S3H1_HYDET</name>
<protein>
    <recommendedName>
        <fullName evidence="8">Ion-translocating oxidoreductase complex subunit A</fullName>
        <ecNumber evidence="8">7.-.-.-</ecNumber>
    </recommendedName>
    <alternativeName>
        <fullName evidence="8">Rnf electron transport complex subunit A</fullName>
    </alternativeName>
</protein>
<evidence type="ECO:0000256" key="4">
    <source>
        <dbReference type="ARBA" id="ARBA00022967"/>
    </source>
</evidence>
<keyword evidence="8" id="KW-1003">Cell membrane</keyword>
<feature type="transmembrane region" description="Helical" evidence="8">
    <location>
        <begin position="6"/>
        <end position="31"/>
    </location>
</feature>
<dbReference type="PANTHER" id="PTHR30335">
    <property type="entry name" value="INTEGRAL MEMBRANE PROTEIN OF SOXR-REDUCING COMPLEX"/>
    <property type="match status" value="1"/>
</dbReference>
<dbReference type="EC" id="7.-.-.-" evidence="8"/>
<evidence type="ECO:0000256" key="1">
    <source>
        <dbReference type="ARBA" id="ARBA00004127"/>
    </source>
</evidence>
<sequence length="191" mass="20881">MNELVLLFLGTIFVNNFVFSRFLGLCPYIGVSKKIGDSVGMGLAVIFVLLLAAVFSWCIQFYLLQPLHLEYLQTIVFILVIATLVQLVEMALMKTAPALYQALGIYLPLITTNCIILAVAILNVREQHNLLKTVVFSLGAGAGFMMALVLMASIRERLELANVPKFLKGEPLAFIVAGLIAIAFIGFTGLL</sequence>
<dbReference type="GO" id="GO:0005886">
    <property type="term" value="C:plasma membrane"/>
    <property type="evidence" value="ECO:0007669"/>
    <property type="project" value="UniProtKB-SubCell"/>
</dbReference>
<evidence type="ECO:0000256" key="8">
    <source>
        <dbReference type="HAMAP-Rule" id="MF_00459"/>
    </source>
</evidence>
<gene>
    <name evidence="8" type="primary">rnfA</name>
    <name evidence="9" type="ORF">EDC14_100532</name>
</gene>
<dbReference type="InterPro" id="IPR003667">
    <property type="entry name" value="NqrDE/RnfAE"/>
</dbReference>
<feature type="transmembrane region" description="Helical" evidence="8">
    <location>
        <begin position="71"/>
        <end position="92"/>
    </location>
</feature>
<keyword evidence="10" id="KW-1185">Reference proteome</keyword>
<keyword evidence="4 8" id="KW-1278">Translocase</keyword>
<organism evidence="9 10">
    <name type="scientific">Hydrogenispora ethanolica</name>
    <dbReference type="NCBI Taxonomy" id="1082276"/>
    <lineage>
        <taxon>Bacteria</taxon>
        <taxon>Bacillati</taxon>
        <taxon>Bacillota</taxon>
        <taxon>Hydrogenispora</taxon>
    </lineage>
</organism>
<dbReference type="InterPro" id="IPR050133">
    <property type="entry name" value="NqrDE/RnfAE_oxidrdctase"/>
</dbReference>
<comment type="function">
    <text evidence="8">Part of a membrane-bound complex that couples electron transfer with translocation of ions across the membrane.</text>
</comment>
<dbReference type="GO" id="GO:0012505">
    <property type="term" value="C:endomembrane system"/>
    <property type="evidence" value="ECO:0007669"/>
    <property type="project" value="UniProtKB-SubCell"/>
</dbReference>
<dbReference type="EMBL" id="SLUN01000005">
    <property type="protein sequence ID" value="TCL73170.1"/>
    <property type="molecule type" value="Genomic_DNA"/>
</dbReference>
<dbReference type="NCBIfam" id="TIGR01943">
    <property type="entry name" value="rnfA"/>
    <property type="match status" value="1"/>
</dbReference>
<evidence type="ECO:0000313" key="9">
    <source>
        <dbReference type="EMBL" id="TCL73170.1"/>
    </source>
</evidence>
<dbReference type="OrthoDB" id="9803631at2"/>
<keyword evidence="3 8" id="KW-0812">Transmembrane</keyword>
<dbReference type="InterPro" id="IPR011293">
    <property type="entry name" value="Ion_transpt_RnfA/RsxA"/>
</dbReference>
<reference evidence="9 10" key="1">
    <citation type="submission" date="2019-03" db="EMBL/GenBank/DDBJ databases">
        <title>Genomic Encyclopedia of Type Strains, Phase IV (KMG-IV): sequencing the most valuable type-strain genomes for metagenomic binning, comparative biology and taxonomic classification.</title>
        <authorList>
            <person name="Goeker M."/>
        </authorList>
    </citation>
    <scope>NUCLEOTIDE SEQUENCE [LARGE SCALE GENOMIC DNA]</scope>
    <source>
        <strain evidence="9 10">LX-B</strain>
    </source>
</reference>
<dbReference type="NCBIfam" id="NF003481">
    <property type="entry name" value="PRK05151.1"/>
    <property type="match status" value="1"/>
</dbReference>
<feature type="transmembrane region" description="Helical" evidence="8">
    <location>
        <begin position="43"/>
        <end position="65"/>
    </location>
</feature>
<feature type="transmembrane region" description="Helical" evidence="8">
    <location>
        <begin position="130"/>
        <end position="151"/>
    </location>
</feature>
<comment type="similarity">
    <text evidence="8">Belongs to the NqrDE/RnfAE family.</text>
</comment>
<comment type="subunit">
    <text evidence="8">The complex is composed of six subunits: RnfA, RnfB, RnfC, RnfD, RnfE and RnfG.</text>
</comment>
<dbReference type="HAMAP" id="MF_00459">
    <property type="entry name" value="RsxA_RnfA"/>
    <property type="match status" value="1"/>
</dbReference>
<feature type="transmembrane region" description="Helical" evidence="8">
    <location>
        <begin position="104"/>
        <end position="124"/>
    </location>
</feature>
<evidence type="ECO:0000256" key="3">
    <source>
        <dbReference type="ARBA" id="ARBA00022692"/>
    </source>
</evidence>
<dbReference type="GO" id="GO:0022900">
    <property type="term" value="P:electron transport chain"/>
    <property type="evidence" value="ECO:0007669"/>
    <property type="project" value="UniProtKB-UniRule"/>
</dbReference>
<proteinExistence type="inferred from homology"/>